<comment type="caution">
    <text evidence="1">The sequence shown here is derived from an EMBL/GenBank/DDBJ whole genome shotgun (WGS) entry which is preliminary data.</text>
</comment>
<evidence type="ECO:0000313" key="1">
    <source>
        <dbReference type="EMBL" id="MFC0848255.1"/>
    </source>
</evidence>
<keyword evidence="2" id="KW-1185">Reference proteome</keyword>
<dbReference type="Pfam" id="PF19680">
    <property type="entry name" value="DUF6182"/>
    <property type="match status" value="1"/>
</dbReference>
<organism evidence="1 2">
    <name type="scientific">Streptomyces noboritoensis</name>
    <dbReference type="NCBI Taxonomy" id="67337"/>
    <lineage>
        <taxon>Bacteria</taxon>
        <taxon>Bacillati</taxon>
        <taxon>Actinomycetota</taxon>
        <taxon>Actinomycetes</taxon>
        <taxon>Kitasatosporales</taxon>
        <taxon>Streptomycetaceae</taxon>
        <taxon>Streptomyces</taxon>
    </lineage>
</organism>
<dbReference type="InterPro" id="IPR045754">
    <property type="entry name" value="DUF6182"/>
</dbReference>
<proteinExistence type="predicted"/>
<accession>A0ABV6TUW4</accession>
<evidence type="ECO:0000313" key="2">
    <source>
        <dbReference type="Proteomes" id="UP001589887"/>
    </source>
</evidence>
<protein>
    <submittedName>
        <fullName evidence="1">DUF6182 family protein</fullName>
    </submittedName>
</protein>
<dbReference type="EMBL" id="JBHMQV010000009">
    <property type="protein sequence ID" value="MFC0848255.1"/>
    <property type="molecule type" value="Genomic_DNA"/>
</dbReference>
<sequence length="257" mass="27809">MSREESAAQARLREAAAARIRAARPELADAYDLASAEGLLAVRARIAEDTAAPEHLAAVVIGRFDLASWARATCEFALGLDPEQAAAWRRSFTRTVFLAGNPDNLRERFSFAHFADDGSAAWTDPGPAADSAGLRRLLKLFDGPRPLPVRADTVVEIPPRAGRRPDRPPVHRELHIAASGCRVSDALVHLNHLLAEAVLDGLIRPGDTLTIRHAPRLTGLTDRFAALRVDTDPTLPGRLRAAAGLTEEALLVPHHRP</sequence>
<dbReference type="RefSeq" id="WP_394322844.1">
    <property type="nucleotide sequence ID" value="NZ_JBHMQV010000009.1"/>
</dbReference>
<reference evidence="1 2" key="1">
    <citation type="submission" date="2024-09" db="EMBL/GenBank/DDBJ databases">
        <authorList>
            <person name="Sun Q."/>
            <person name="Mori K."/>
        </authorList>
    </citation>
    <scope>NUCLEOTIDE SEQUENCE [LARGE SCALE GENOMIC DNA]</scope>
    <source>
        <strain evidence="1 2">JCM 4557</strain>
    </source>
</reference>
<dbReference type="Proteomes" id="UP001589887">
    <property type="component" value="Unassembled WGS sequence"/>
</dbReference>
<name>A0ABV6TUW4_9ACTN</name>
<gene>
    <name evidence="1" type="ORF">ACFH04_31780</name>
</gene>